<evidence type="ECO:0000313" key="1">
    <source>
        <dbReference type="EMBL" id="OAN42143.1"/>
    </source>
</evidence>
<dbReference type="AlphaFoldDB" id="A0A178M4P3"/>
<organism evidence="1 2">
    <name type="scientific">Chloroflexus islandicus</name>
    <dbReference type="NCBI Taxonomy" id="1707952"/>
    <lineage>
        <taxon>Bacteria</taxon>
        <taxon>Bacillati</taxon>
        <taxon>Chloroflexota</taxon>
        <taxon>Chloroflexia</taxon>
        <taxon>Chloroflexales</taxon>
        <taxon>Chloroflexineae</taxon>
        <taxon>Chloroflexaceae</taxon>
        <taxon>Chloroflexus</taxon>
    </lineage>
</organism>
<reference evidence="1 2" key="1">
    <citation type="submission" date="2016-04" db="EMBL/GenBank/DDBJ databases">
        <title>Chloroflexus islandicus sp. nov., a thermophilic filamentous anoxygenic phototrophic bacterium from geyser Strokkur (Iceland).</title>
        <authorList>
            <person name="Gaisin V.A."/>
            <person name="Kalashnikov A.M."/>
            <person name="Sukhacheva M.V."/>
            <person name="Grouzdev D.S."/>
            <person name="Ivanov T.M."/>
            <person name="Kuznetsov B."/>
            <person name="Gorlenko V.M."/>
        </authorList>
    </citation>
    <scope>NUCLEOTIDE SEQUENCE [LARGE SCALE GENOMIC DNA]</scope>
    <source>
        <strain evidence="2">isl-2</strain>
    </source>
</reference>
<dbReference type="RefSeq" id="WP_066790515.1">
    <property type="nucleotide sequence ID" value="NZ_LWQS01000084.1"/>
</dbReference>
<keyword evidence="2" id="KW-1185">Reference proteome</keyword>
<dbReference type="Gene3D" id="3.30.70.120">
    <property type="match status" value="1"/>
</dbReference>
<dbReference type="OrthoDB" id="163379at2"/>
<dbReference type="InterPro" id="IPR011322">
    <property type="entry name" value="N-reg_PII-like_a/b"/>
</dbReference>
<dbReference type="InterPro" id="IPR010375">
    <property type="entry name" value="CdAMP_rec"/>
</dbReference>
<dbReference type="STRING" id="1707952.A6A03_18735"/>
<dbReference type="EMBL" id="LWQS01000084">
    <property type="protein sequence ID" value="OAN42143.1"/>
    <property type="molecule type" value="Genomic_DNA"/>
</dbReference>
<protein>
    <recommendedName>
        <fullName evidence="3">Transcriptional regulator</fullName>
    </recommendedName>
</protein>
<dbReference type="SUPFAM" id="SSF54913">
    <property type="entry name" value="GlnB-like"/>
    <property type="match status" value="1"/>
</dbReference>
<evidence type="ECO:0000313" key="2">
    <source>
        <dbReference type="Proteomes" id="UP000078287"/>
    </source>
</evidence>
<gene>
    <name evidence="1" type="ORF">A6A03_18735</name>
</gene>
<accession>A0A178M4P3</accession>
<name>A0A178M4P3_9CHLR</name>
<dbReference type="PANTHER" id="PTHR38456">
    <property type="entry name" value="CYCLIC DI-AMP RECEPTOR A"/>
    <property type="match status" value="1"/>
</dbReference>
<evidence type="ECO:0008006" key="3">
    <source>
        <dbReference type="Google" id="ProtNLM"/>
    </source>
</evidence>
<dbReference type="PANTHER" id="PTHR38456:SF1">
    <property type="entry name" value="CYCLIC DI-AMP RECEPTOR A"/>
    <property type="match status" value="1"/>
</dbReference>
<dbReference type="InterPro" id="IPR015867">
    <property type="entry name" value="N-reg_PII/ATP_PRibTrfase_C"/>
</dbReference>
<proteinExistence type="predicted"/>
<sequence length="80" mass="8675">MKLIVFVVEDANADAGVDALVSAGFRVTRLATTGGFLRRGNTTLLVGVEDAQVDRAHEIMQRAAPGTLAITMDLERYERL</sequence>
<comment type="caution">
    <text evidence="1">The sequence shown here is derived from an EMBL/GenBank/DDBJ whole genome shotgun (WGS) entry which is preliminary data.</text>
</comment>
<dbReference type="Proteomes" id="UP000078287">
    <property type="component" value="Unassembled WGS sequence"/>
</dbReference>
<dbReference type="Pfam" id="PF06153">
    <property type="entry name" value="CdAMP_rec"/>
    <property type="match status" value="1"/>
</dbReference>